<evidence type="ECO:0000259" key="2">
    <source>
        <dbReference type="Pfam" id="PF13360"/>
    </source>
</evidence>
<dbReference type="EMBL" id="AP021861">
    <property type="protein sequence ID" value="BBO33044.1"/>
    <property type="molecule type" value="Genomic_DNA"/>
</dbReference>
<dbReference type="PANTHER" id="PTHR34512">
    <property type="entry name" value="CELL SURFACE PROTEIN"/>
    <property type="match status" value="1"/>
</dbReference>
<feature type="signal peptide" evidence="1">
    <location>
        <begin position="1"/>
        <end position="26"/>
    </location>
</feature>
<dbReference type="InterPro" id="IPR002372">
    <property type="entry name" value="PQQ_rpt_dom"/>
</dbReference>
<dbReference type="Pfam" id="PF13360">
    <property type="entry name" value="PQQ_2"/>
    <property type="match status" value="1"/>
</dbReference>
<dbReference type="Proteomes" id="UP000326837">
    <property type="component" value="Chromosome"/>
</dbReference>
<dbReference type="RefSeq" id="WP_152098904.1">
    <property type="nucleotide sequence ID" value="NZ_AP021861.1"/>
</dbReference>
<feature type="chain" id="PRO_5025048320" description="Pyrrolo-quinoline quinone repeat domain-containing protein" evidence="1">
    <location>
        <begin position="27"/>
        <end position="423"/>
    </location>
</feature>
<reference evidence="4" key="1">
    <citation type="submission" date="2019-10" db="EMBL/GenBank/DDBJ databases">
        <title>Lacipirellula parvula gen. nov., sp. nov., representing a lineage of planctomycetes widespread in freshwater anoxic habitats, and description of the family Lacipirellulaceae.</title>
        <authorList>
            <person name="Dedysh S.N."/>
            <person name="Kulichevskaya I.S."/>
            <person name="Beletsky A.V."/>
            <person name="Rakitin A.L."/>
            <person name="Mardanov A.V."/>
            <person name="Ivanova A.A."/>
            <person name="Saltykova V.X."/>
            <person name="Rijpstra W.I.C."/>
            <person name="Sinninghe Damste J.S."/>
            <person name="Ravin N.V."/>
        </authorList>
    </citation>
    <scope>NUCLEOTIDE SEQUENCE [LARGE SCALE GENOMIC DNA]</scope>
    <source>
        <strain evidence="4">PX69</strain>
    </source>
</reference>
<name>A0A5K7X8B7_9BACT</name>
<evidence type="ECO:0000313" key="4">
    <source>
        <dbReference type="Proteomes" id="UP000326837"/>
    </source>
</evidence>
<evidence type="ECO:0000256" key="1">
    <source>
        <dbReference type="SAM" id="SignalP"/>
    </source>
</evidence>
<dbReference type="AlphaFoldDB" id="A0A5K7X8B7"/>
<proteinExistence type="predicted"/>
<dbReference type="PANTHER" id="PTHR34512:SF30">
    <property type="entry name" value="OUTER MEMBRANE PROTEIN ASSEMBLY FACTOR BAMB"/>
    <property type="match status" value="1"/>
</dbReference>
<accession>A0A5K7X8B7</accession>
<protein>
    <recommendedName>
        <fullName evidence="2">Pyrrolo-quinoline quinone repeat domain-containing protein</fullName>
    </recommendedName>
</protein>
<dbReference type="SMART" id="SM00564">
    <property type="entry name" value="PQQ"/>
    <property type="match status" value="3"/>
</dbReference>
<dbReference type="InterPro" id="IPR018391">
    <property type="entry name" value="PQQ_b-propeller_rpt"/>
</dbReference>
<dbReference type="InterPro" id="IPR015943">
    <property type="entry name" value="WD40/YVTN_repeat-like_dom_sf"/>
</dbReference>
<dbReference type="KEGG" id="lpav:PLANPX_2656"/>
<feature type="domain" description="Pyrrolo-quinoline quinone repeat" evidence="2">
    <location>
        <begin position="89"/>
        <end position="331"/>
    </location>
</feature>
<evidence type="ECO:0000313" key="3">
    <source>
        <dbReference type="EMBL" id="BBO33044.1"/>
    </source>
</evidence>
<dbReference type="SUPFAM" id="SSF50998">
    <property type="entry name" value="Quinoprotein alcohol dehydrogenase-like"/>
    <property type="match status" value="1"/>
</dbReference>
<dbReference type="Gene3D" id="2.130.10.10">
    <property type="entry name" value="YVTN repeat-like/Quinoprotein amine dehydrogenase"/>
    <property type="match status" value="1"/>
</dbReference>
<keyword evidence="1" id="KW-0732">Signal</keyword>
<gene>
    <name evidence="3" type="ORF">PLANPX_2656</name>
</gene>
<keyword evidence="4" id="KW-1185">Reference proteome</keyword>
<sequence>MRRSQFPVVLLLSVAAVLLATVPVLADWPQWRGANRDDVSKEENLLQEWPEGGPKRVWMFENAGVGYSGPAIVGDKLYTMGARDGKELLLTLDANTGEELAAVEIGEVLENNWGDGPRGTPTVEDGIIYALGAQGNLICVDAATGKEKWRQSMIELGGTVPTWGFTESPLIYENMVLCTPGGEKGAIAALDKNTGEVIWQTSDITTGAHYSSLVVRPGNNGPELVQLLPDQIVGLEPKTGKVLWSSPWPGKVAVIPTPIVKDDYVYVTSGYGVGCKAIEIGADDKVTELYDNKVMKNHHGGVILIGDHVYGHTDPGGWACQDLKTGEEVWRERSKLGKGAIAYADGRFYCLSEDEGEVVLIEASPEGWEEHGRFKLDPQTDQRKEAGKIWTHPVINNGKLYLRDQNLIYCYDISENGDAAAGK</sequence>
<organism evidence="3 4">
    <name type="scientific">Lacipirellula parvula</name>
    <dbReference type="NCBI Taxonomy" id="2650471"/>
    <lineage>
        <taxon>Bacteria</taxon>
        <taxon>Pseudomonadati</taxon>
        <taxon>Planctomycetota</taxon>
        <taxon>Planctomycetia</taxon>
        <taxon>Pirellulales</taxon>
        <taxon>Lacipirellulaceae</taxon>
        <taxon>Lacipirellula</taxon>
    </lineage>
</organism>
<dbReference type="InterPro" id="IPR011047">
    <property type="entry name" value="Quinoprotein_ADH-like_sf"/>
</dbReference>